<dbReference type="InterPro" id="IPR001179">
    <property type="entry name" value="PPIase_FKBP_dom"/>
</dbReference>
<dbReference type="PROSITE" id="PS50059">
    <property type="entry name" value="FKBP_PPIASE"/>
    <property type="match status" value="1"/>
</dbReference>
<gene>
    <name evidence="12" type="ORF">HMPREF0204_10950</name>
</gene>
<evidence type="ECO:0000313" key="12">
    <source>
        <dbReference type="EMBL" id="EFK37104.1"/>
    </source>
</evidence>
<keyword evidence="7 9" id="KW-0413">Isomerase</keyword>
<comment type="caution">
    <text evidence="12">The sequence shown here is derived from an EMBL/GenBank/DDBJ whole genome shotgun (WGS) entry which is preliminary data.</text>
</comment>
<evidence type="ECO:0000256" key="7">
    <source>
        <dbReference type="ARBA" id="ARBA00023235"/>
    </source>
</evidence>
<dbReference type="SUPFAM" id="SSF54534">
    <property type="entry name" value="FKBP-like"/>
    <property type="match status" value="1"/>
</dbReference>
<keyword evidence="6" id="KW-0143">Chaperone</keyword>
<dbReference type="GO" id="GO:0016853">
    <property type="term" value="F:isomerase activity"/>
    <property type="evidence" value="ECO:0007669"/>
    <property type="project" value="UniProtKB-KW"/>
</dbReference>
<feature type="domain" description="PPIase FKBP-type" evidence="11">
    <location>
        <begin position="16"/>
        <end position="94"/>
    </location>
</feature>
<dbReference type="EMBL" id="ACKQ02000003">
    <property type="protein sequence ID" value="EFK37104.1"/>
    <property type="molecule type" value="Genomic_DNA"/>
</dbReference>
<dbReference type="InterPro" id="IPR046357">
    <property type="entry name" value="PPIase_dom_sf"/>
</dbReference>
<evidence type="ECO:0000256" key="4">
    <source>
        <dbReference type="ARBA" id="ARBA00022490"/>
    </source>
</evidence>
<evidence type="ECO:0000259" key="11">
    <source>
        <dbReference type="PROSITE" id="PS50059"/>
    </source>
</evidence>
<evidence type="ECO:0000313" key="13">
    <source>
        <dbReference type="Proteomes" id="UP000002969"/>
    </source>
</evidence>
<proteinExistence type="inferred from homology"/>
<comment type="similarity">
    <text evidence="3 10">Belongs to the FKBP-type PPIase family.</text>
</comment>
<accession>A0ABN0AVK3</accession>
<dbReference type="PANTHER" id="PTHR47861:SF3">
    <property type="entry name" value="FKBP-TYPE PEPTIDYL-PROLYL CIS-TRANS ISOMERASE SLYD"/>
    <property type="match status" value="1"/>
</dbReference>
<evidence type="ECO:0000256" key="2">
    <source>
        <dbReference type="ARBA" id="ARBA00004496"/>
    </source>
</evidence>
<comment type="subcellular location">
    <subcellularLocation>
        <location evidence="2">Cytoplasm</location>
    </subcellularLocation>
</comment>
<keyword evidence="4" id="KW-0963">Cytoplasm</keyword>
<evidence type="ECO:0000256" key="9">
    <source>
        <dbReference type="PROSITE-ProRule" id="PRU00277"/>
    </source>
</evidence>
<dbReference type="EC" id="5.2.1.8" evidence="10"/>
<evidence type="ECO:0000256" key="10">
    <source>
        <dbReference type="RuleBase" id="RU003915"/>
    </source>
</evidence>
<reference evidence="12" key="1">
    <citation type="submission" date="2010-06" db="EMBL/GenBank/DDBJ databases">
        <authorList>
            <person name="Muzny D."/>
            <person name="Qin X."/>
            <person name="Buhay C."/>
            <person name="Dugan-Rocha S."/>
            <person name="Ding Y."/>
            <person name="Chen G."/>
            <person name="Hawes A."/>
            <person name="Holder M."/>
            <person name="Jhangiani S."/>
            <person name="Johnson A."/>
            <person name="Khan Z."/>
            <person name="Li Z."/>
            <person name="Liu W."/>
            <person name="Liu X."/>
            <person name="Perez L."/>
            <person name="Shen H."/>
            <person name="Wang Q."/>
            <person name="Watt J."/>
            <person name="Xi L."/>
            <person name="Xin Y."/>
            <person name="Zhou J."/>
            <person name="Deng J."/>
            <person name="Jiang H."/>
            <person name="Liu Y."/>
            <person name="Qu J."/>
            <person name="Song X.-Z."/>
            <person name="Zhang L."/>
            <person name="Villasana D."/>
            <person name="Johnson A."/>
            <person name="Liu J."/>
            <person name="Liyanage D."/>
            <person name="Lorensuhewa L."/>
            <person name="Robinson T."/>
            <person name="Song A."/>
            <person name="Song B.-B."/>
            <person name="Dinh H."/>
            <person name="Thornton R."/>
            <person name="Coyle M."/>
            <person name="Francisco L."/>
            <person name="Jackson L."/>
            <person name="Javaid M."/>
            <person name="Korchina V."/>
            <person name="Kovar C."/>
            <person name="Mata R."/>
            <person name="Mathew T."/>
            <person name="Ngo R."/>
            <person name="Nguyen L."/>
            <person name="Nguyen N."/>
            <person name="Okwuonu G."/>
            <person name="Ongeri F."/>
            <person name="Pham C."/>
            <person name="Simmons D."/>
            <person name="Wilczek-Boney K."/>
            <person name="Hale W."/>
            <person name="Jakkamsetti A."/>
            <person name="Pham P."/>
            <person name="Ruth R."/>
            <person name="San Lucas F."/>
            <person name="Warren J."/>
            <person name="Zhang J."/>
            <person name="Zhao Z."/>
            <person name="Zhou C."/>
            <person name="Zhu D."/>
            <person name="Lee S."/>
            <person name="Bess C."/>
            <person name="Blankenburg K."/>
            <person name="Forbes L."/>
            <person name="Fu Q."/>
            <person name="Gubbala S."/>
            <person name="Hirani K."/>
            <person name="Jayaseelan J.C."/>
            <person name="Lara F."/>
            <person name="Munidasa M."/>
            <person name="Palculict T."/>
            <person name="Patil S."/>
            <person name="Pu L.-L."/>
            <person name="Saada N."/>
            <person name="Tang L."/>
            <person name="Weissenberger G."/>
            <person name="Zhu Y."/>
            <person name="Hemphill L."/>
            <person name="Shang Y."/>
            <person name="Youmans B."/>
            <person name="Ayvaz T."/>
            <person name="Ross M."/>
            <person name="Santibanez J."/>
            <person name="Aqrawi P."/>
            <person name="Gross S."/>
            <person name="Joshi V."/>
            <person name="Fowler G."/>
            <person name="Nazareth L."/>
            <person name="Reid J."/>
            <person name="Worley K."/>
            <person name="Petrosino J."/>
            <person name="Highlander S."/>
            <person name="Gibbs R."/>
        </authorList>
    </citation>
    <scope>NUCLEOTIDE SEQUENCE [LARGE SCALE GENOMIC DNA]</scope>
    <source>
        <strain evidence="12">ATCC 35910</strain>
    </source>
</reference>
<evidence type="ECO:0000256" key="6">
    <source>
        <dbReference type="ARBA" id="ARBA00023186"/>
    </source>
</evidence>
<dbReference type="Proteomes" id="UP000002969">
    <property type="component" value="Unassembled WGS sequence"/>
</dbReference>
<comment type="function">
    <text evidence="8">Also involved in hydrogenase metallocenter assembly, probably by participating in the nickel insertion step. This function in hydrogenase biosynthesis requires chaperone activity and the presence of the metal-binding domain, but not PPIase activity.</text>
</comment>
<name>A0ABN0AVK3_CHRGE</name>
<dbReference type="Pfam" id="PF00254">
    <property type="entry name" value="FKBP_C"/>
    <property type="match status" value="1"/>
</dbReference>
<evidence type="ECO:0000256" key="1">
    <source>
        <dbReference type="ARBA" id="ARBA00000971"/>
    </source>
</evidence>
<dbReference type="Gene3D" id="3.10.50.40">
    <property type="match status" value="1"/>
</dbReference>
<keyword evidence="5 9" id="KW-0697">Rotamase</keyword>
<organism evidence="12 13">
    <name type="scientific">Chryseobacterium gleum ATCC 35910</name>
    <dbReference type="NCBI Taxonomy" id="525257"/>
    <lineage>
        <taxon>Bacteria</taxon>
        <taxon>Pseudomonadati</taxon>
        <taxon>Bacteroidota</taxon>
        <taxon>Flavobacteriia</taxon>
        <taxon>Flavobacteriales</taxon>
        <taxon>Weeksellaceae</taxon>
        <taxon>Chryseobacterium group</taxon>
        <taxon>Chryseobacterium</taxon>
    </lineage>
</organism>
<protein>
    <recommendedName>
        <fullName evidence="10">Peptidyl-prolyl cis-trans isomerase</fullName>
        <ecNumber evidence="10">5.2.1.8</ecNumber>
    </recommendedName>
</protein>
<sequence>MRQNHEKKKNMTIENNHVVAVKYILHTIEPDGSKILVEETTTENPLTFLYGVGMMIPKFEQNILGLKAGDKAAFVIQPEEAYGERQPDAIAQLPVEMFKESGLPPVGAILPLSDNQGNNFQAFVVEITPEVVVADLNHPMAGKVLDFQVEVLNTRPATEEELAHGHAHGIDGTDAH</sequence>
<dbReference type="PANTHER" id="PTHR47861">
    <property type="entry name" value="FKBP-TYPE PEPTIDYL-PROLYL CIS-TRANS ISOMERASE SLYD"/>
    <property type="match status" value="1"/>
</dbReference>
<evidence type="ECO:0000256" key="5">
    <source>
        <dbReference type="ARBA" id="ARBA00023110"/>
    </source>
</evidence>
<evidence type="ECO:0000256" key="3">
    <source>
        <dbReference type="ARBA" id="ARBA00006577"/>
    </source>
</evidence>
<keyword evidence="13" id="KW-1185">Reference proteome</keyword>
<evidence type="ECO:0000256" key="8">
    <source>
        <dbReference type="ARBA" id="ARBA00037071"/>
    </source>
</evidence>
<comment type="catalytic activity">
    <reaction evidence="1 9 10">
        <text>[protein]-peptidylproline (omega=180) = [protein]-peptidylproline (omega=0)</text>
        <dbReference type="Rhea" id="RHEA:16237"/>
        <dbReference type="Rhea" id="RHEA-COMP:10747"/>
        <dbReference type="Rhea" id="RHEA-COMP:10748"/>
        <dbReference type="ChEBI" id="CHEBI:83833"/>
        <dbReference type="ChEBI" id="CHEBI:83834"/>
        <dbReference type="EC" id="5.2.1.8"/>
    </reaction>
</comment>